<organism evidence="1 2">
    <name type="scientific">Rhynchophorus ferrugineus</name>
    <name type="common">Red palm weevil</name>
    <name type="synonym">Curculio ferrugineus</name>
    <dbReference type="NCBI Taxonomy" id="354439"/>
    <lineage>
        <taxon>Eukaryota</taxon>
        <taxon>Metazoa</taxon>
        <taxon>Ecdysozoa</taxon>
        <taxon>Arthropoda</taxon>
        <taxon>Hexapoda</taxon>
        <taxon>Insecta</taxon>
        <taxon>Pterygota</taxon>
        <taxon>Neoptera</taxon>
        <taxon>Endopterygota</taxon>
        <taxon>Coleoptera</taxon>
        <taxon>Polyphaga</taxon>
        <taxon>Cucujiformia</taxon>
        <taxon>Curculionidae</taxon>
        <taxon>Dryophthorinae</taxon>
        <taxon>Rhynchophorus</taxon>
    </lineage>
</organism>
<keyword evidence="2" id="KW-1185">Reference proteome</keyword>
<reference evidence="1" key="1">
    <citation type="submission" date="2020-08" db="EMBL/GenBank/DDBJ databases">
        <title>Genome sequencing and assembly of the red palm weevil Rhynchophorus ferrugineus.</title>
        <authorList>
            <person name="Dias G.B."/>
            <person name="Bergman C.M."/>
            <person name="Manee M."/>
        </authorList>
    </citation>
    <scope>NUCLEOTIDE SEQUENCE</scope>
    <source>
        <strain evidence="1">AA-2017</strain>
        <tissue evidence="1">Whole larva</tissue>
    </source>
</reference>
<feature type="non-terminal residue" evidence="1">
    <location>
        <position position="16"/>
    </location>
</feature>
<evidence type="ECO:0000313" key="1">
    <source>
        <dbReference type="EMBL" id="KAF7277033.1"/>
    </source>
</evidence>
<sequence length="16" mass="1938">MLQEKSTGPAWYEELR</sequence>
<evidence type="ECO:0000313" key="2">
    <source>
        <dbReference type="Proteomes" id="UP000625711"/>
    </source>
</evidence>
<dbReference type="AlphaFoldDB" id="A0A834MAY4"/>
<proteinExistence type="predicted"/>
<protein>
    <submittedName>
        <fullName evidence="1">Uncharacterized protein</fullName>
    </submittedName>
</protein>
<name>A0A834MAY4_RHYFE</name>
<dbReference type="EMBL" id="JAACXV010004514">
    <property type="protein sequence ID" value="KAF7277033.1"/>
    <property type="molecule type" value="Genomic_DNA"/>
</dbReference>
<comment type="caution">
    <text evidence="1">The sequence shown here is derived from an EMBL/GenBank/DDBJ whole genome shotgun (WGS) entry which is preliminary data.</text>
</comment>
<gene>
    <name evidence="1" type="ORF">GWI33_009514</name>
</gene>
<accession>A0A834MAY4</accession>
<dbReference type="Proteomes" id="UP000625711">
    <property type="component" value="Unassembled WGS sequence"/>
</dbReference>